<accession>A0A1I1YCB6</accession>
<evidence type="ECO:0000313" key="1">
    <source>
        <dbReference type="EMBL" id="SFE17255.1"/>
    </source>
</evidence>
<dbReference type="AlphaFoldDB" id="A0A1I1YCB6"/>
<name>A0A1I1YCB6_9GAMM</name>
<sequence length="286" mass="31675">MSTPKPKSPLQDALANVPSDFRARIIKAYLELKSRQAEGRHDSAGLSAGKLCESIARLLQHELKKAFTPFGQQITNFSAECESFSQTPKNSGSDSLRIVIPKALSFLYTLRNKRGIGHAGGDVDANGIDGATIGRVADWVLCELIRIYHSMSLEEADALIASLSTRNIPDIWEVGGKKRILRSDLDFKQKTLLLLYSSVDSAVLAEDLFSWTKYSNYGVYRTKILGQLDSANLIEYDRDGETAIISPLGIKQVEEELLRQPTGDNNPTAVAKPAKRRARRRKVTKL</sequence>
<evidence type="ECO:0000313" key="2">
    <source>
        <dbReference type="Proteomes" id="UP000199477"/>
    </source>
</evidence>
<dbReference type="EMBL" id="FONH01000001">
    <property type="protein sequence ID" value="SFE17255.1"/>
    <property type="molecule type" value="Genomic_DNA"/>
</dbReference>
<protein>
    <submittedName>
        <fullName evidence="1">Uncharacterized protein</fullName>
    </submittedName>
</protein>
<gene>
    <name evidence="1" type="ORF">SAMN02799615_00576</name>
</gene>
<dbReference type="RefSeq" id="WP_177218769.1">
    <property type="nucleotide sequence ID" value="NZ_FONH01000001.1"/>
</dbReference>
<keyword evidence="2" id="KW-1185">Reference proteome</keyword>
<reference evidence="2" key="1">
    <citation type="submission" date="2016-10" db="EMBL/GenBank/DDBJ databases">
        <authorList>
            <person name="Varghese N."/>
            <person name="Submissions S."/>
        </authorList>
    </citation>
    <scope>NUCLEOTIDE SEQUENCE [LARGE SCALE GENOMIC DNA]</scope>
    <source>
        <strain evidence="2">UNC178MFTsu3.1</strain>
    </source>
</reference>
<organism evidence="1 2">
    <name type="scientific">Dyella marensis</name>
    <dbReference type="NCBI Taxonomy" id="500610"/>
    <lineage>
        <taxon>Bacteria</taxon>
        <taxon>Pseudomonadati</taxon>
        <taxon>Pseudomonadota</taxon>
        <taxon>Gammaproteobacteria</taxon>
        <taxon>Lysobacterales</taxon>
        <taxon>Rhodanobacteraceae</taxon>
        <taxon>Dyella</taxon>
    </lineage>
</organism>
<proteinExistence type="predicted"/>
<dbReference type="Proteomes" id="UP000199477">
    <property type="component" value="Unassembled WGS sequence"/>
</dbReference>